<keyword evidence="3" id="KW-0378">Hydrolase</keyword>
<feature type="transmembrane region" description="Helical" evidence="1">
    <location>
        <begin position="211"/>
        <end position="229"/>
    </location>
</feature>
<keyword evidence="1" id="KW-0812">Transmembrane</keyword>
<dbReference type="EMBL" id="FXBM01000004">
    <property type="protein sequence ID" value="SMH50511.1"/>
    <property type="molecule type" value="Genomic_DNA"/>
</dbReference>
<feature type="domain" description="Acyltransferase 3" evidence="2">
    <location>
        <begin position="6"/>
        <end position="310"/>
    </location>
</feature>
<dbReference type="GO" id="GO:0016020">
    <property type="term" value="C:membrane"/>
    <property type="evidence" value="ECO:0007669"/>
    <property type="project" value="TreeGrafter"/>
</dbReference>
<feature type="transmembrane region" description="Helical" evidence="1">
    <location>
        <begin position="12"/>
        <end position="28"/>
    </location>
</feature>
<dbReference type="Pfam" id="PF01757">
    <property type="entry name" value="Acyl_transf_3"/>
    <property type="match status" value="1"/>
</dbReference>
<feature type="transmembrane region" description="Helical" evidence="1">
    <location>
        <begin position="140"/>
        <end position="161"/>
    </location>
</feature>
<organism evidence="3 4">
    <name type="scientific">Rathayibacter oskolensis</name>
    <dbReference type="NCBI Taxonomy" id="1891671"/>
    <lineage>
        <taxon>Bacteria</taxon>
        <taxon>Bacillati</taxon>
        <taxon>Actinomycetota</taxon>
        <taxon>Actinomycetes</taxon>
        <taxon>Micrococcales</taxon>
        <taxon>Microbacteriaceae</taxon>
        <taxon>Rathayibacter</taxon>
    </lineage>
</organism>
<protein>
    <submittedName>
        <fullName evidence="3">Peptidoglycan/LPS O-acetylase OafA/YrhL, contains acyltransferase and SGNH-hydrolase domains</fullName>
    </submittedName>
</protein>
<feature type="transmembrane region" description="Helical" evidence="1">
    <location>
        <begin position="76"/>
        <end position="98"/>
    </location>
</feature>
<dbReference type="InterPro" id="IPR002656">
    <property type="entry name" value="Acyl_transf_3_dom"/>
</dbReference>
<evidence type="ECO:0000313" key="4">
    <source>
        <dbReference type="Proteomes" id="UP000193711"/>
    </source>
</evidence>
<reference evidence="4" key="1">
    <citation type="submission" date="2017-04" db="EMBL/GenBank/DDBJ databases">
        <authorList>
            <person name="Varghese N."/>
            <person name="Submissions S."/>
        </authorList>
    </citation>
    <scope>NUCLEOTIDE SEQUENCE [LARGE SCALE GENOMIC DNA]</scope>
    <source>
        <strain evidence="4">VKM Ac-2121</strain>
    </source>
</reference>
<dbReference type="RefSeq" id="WP_165759678.1">
    <property type="nucleotide sequence ID" value="NZ_FXBM01000004.1"/>
</dbReference>
<dbReference type="STRING" id="1891671.SAMN06295885_3564"/>
<dbReference type="AlphaFoldDB" id="A0A1X7PG78"/>
<keyword evidence="1" id="KW-0472">Membrane</keyword>
<keyword evidence="3" id="KW-0808">Transferase</keyword>
<dbReference type="PANTHER" id="PTHR23028:SF53">
    <property type="entry name" value="ACYL_TRANSF_3 DOMAIN-CONTAINING PROTEIN"/>
    <property type="match status" value="1"/>
</dbReference>
<feature type="transmembrane region" description="Helical" evidence="1">
    <location>
        <begin position="235"/>
        <end position="256"/>
    </location>
</feature>
<accession>A0A1X7PG78</accession>
<dbReference type="GO" id="GO:0016747">
    <property type="term" value="F:acyltransferase activity, transferring groups other than amino-acyl groups"/>
    <property type="evidence" value="ECO:0007669"/>
    <property type="project" value="InterPro"/>
</dbReference>
<evidence type="ECO:0000256" key="1">
    <source>
        <dbReference type="SAM" id="Phobius"/>
    </source>
</evidence>
<dbReference type="GO" id="GO:0016787">
    <property type="term" value="F:hydrolase activity"/>
    <property type="evidence" value="ECO:0007669"/>
    <property type="project" value="UniProtKB-KW"/>
</dbReference>
<feature type="transmembrane region" description="Helical" evidence="1">
    <location>
        <begin position="167"/>
        <end position="199"/>
    </location>
</feature>
<feature type="transmembrane region" description="Helical" evidence="1">
    <location>
        <begin position="293"/>
        <end position="311"/>
    </location>
</feature>
<dbReference type="PANTHER" id="PTHR23028">
    <property type="entry name" value="ACETYLTRANSFERASE"/>
    <property type="match status" value="1"/>
</dbReference>
<keyword evidence="3" id="KW-0012">Acyltransferase</keyword>
<keyword evidence="1" id="KW-1133">Transmembrane helix</keyword>
<feature type="transmembrane region" description="Helical" evidence="1">
    <location>
        <begin position="34"/>
        <end position="56"/>
    </location>
</feature>
<evidence type="ECO:0000313" key="3">
    <source>
        <dbReference type="EMBL" id="SMH50511.1"/>
    </source>
</evidence>
<dbReference type="Proteomes" id="UP000193711">
    <property type="component" value="Unassembled WGS sequence"/>
</dbReference>
<evidence type="ECO:0000259" key="2">
    <source>
        <dbReference type="Pfam" id="PF01757"/>
    </source>
</evidence>
<keyword evidence="4" id="KW-1185">Reference proteome</keyword>
<dbReference type="GO" id="GO:0000271">
    <property type="term" value="P:polysaccharide biosynthetic process"/>
    <property type="evidence" value="ECO:0007669"/>
    <property type="project" value="TreeGrafter"/>
</dbReference>
<dbReference type="InterPro" id="IPR050879">
    <property type="entry name" value="Acyltransferase_3"/>
</dbReference>
<sequence>MGRCNDFDAVRLAAALAVIVGHGFVLLGEPAPRLLGLPLHSLGVSVFFCVSGYLVAGSAERAPSVGRFLRHRVLRIVPALAVVVVVTMLVIGPLASSLPLGAYLASGETWAYGLNLLLLAQYELPGVFDSSAHARPAVNGSLWTLGVEFCCYLAVLSIRFAPAHRRGALAVAGLVGTVALTLVGGAIGAAAELCAFFAAAAALRLLVPAQWLRWPSGTAAAVVLLAAAGTPLQPVALWVALPVVVVAVGTGSTPLLRRAARWGDLSYGLYLWAYPVQQLVIDRAGRLPVLPNLALVLAITLVVALGSWWLIERPALRFKDAQAARV</sequence>
<gene>
    <name evidence="3" type="ORF">SAMN06295885_3564</name>
</gene>
<name>A0A1X7PG78_9MICO</name>
<proteinExistence type="predicted"/>